<evidence type="ECO:0000313" key="1">
    <source>
        <dbReference type="EMBL" id="JAE15802.1"/>
    </source>
</evidence>
<dbReference type="AlphaFoldDB" id="A0A0A9FU69"/>
<sequence>MCFINHLHRHHVVYARIQAHFAKYSYTCNFSSLAQV</sequence>
<reference evidence="1" key="1">
    <citation type="submission" date="2014-09" db="EMBL/GenBank/DDBJ databases">
        <authorList>
            <person name="Magalhaes I.L.F."/>
            <person name="Oliveira U."/>
            <person name="Santos F.R."/>
            <person name="Vidigal T.H.D.A."/>
            <person name="Brescovit A.D."/>
            <person name="Santos A.J."/>
        </authorList>
    </citation>
    <scope>NUCLEOTIDE SEQUENCE</scope>
    <source>
        <tissue evidence="1">Shoot tissue taken approximately 20 cm above the soil surface</tissue>
    </source>
</reference>
<proteinExistence type="predicted"/>
<name>A0A0A9FU69_ARUDO</name>
<reference evidence="1" key="2">
    <citation type="journal article" date="2015" name="Data Brief">
        <title>Shoot transcriptome of the giant reed, Arundo donax.</title>
        <authorList>
            <person name="Barrero R.A."/>
            <person name="Guerrero F.D."/>
            <person name="Moolhuijzen P."/>
            <person name="Goolsby J.A."/>
            <person name="Tidwell J."/>
            <person name="Bellgard S.E."/>
            <person name="Bellgard M.I."/>
        </authorList>
    </citation>
    <scope>NUCLEOTIDE SEQUENCE</scope>
    <source>
        <tissue evidence="1">Shoot tissue taken approximately 20 cm above the soil surface</tissue>
    </source>
</reference>
<protein>
    <submittedName>
        <fullName evidence="1">Lkrsdh1</fullName>
    </submittedName>
</protein>
<accession>A0A0A9FU69</accession>
<organism evidence="1">
    <name type="scientific">Arundo donax</name>
    <name type="common">Giant reed</name>
    <name type="synonym">Donax arundinaceus</name>
    <dbReference type="NCBI Taxonomy" id="35708"/>
    <lineage>
        <taxon>Eukaryota</taxon>
        <taxon>Viridiplantae</taxon>
        <taxon>Streptophyta</taxon>
        <taxon>Embryophyta</taxon>
        <taxon>Tracheophyta</taxon>
        <taxon>Spermatophyta</taxon>
        <taxon>Magnoliopsida</taxon>
        <taxon>Liliopsida</taxon>
        <taxon>Poales</taxon>
        <taxon>Poaceae</taxon>
        <taxon>PACMAD clade</taxon>
        <taxon>Arundinoideae</taxon>
        <taxon>Arundineae</taxon>
        <taxon>Arundo</taxon>
    </lineage>
</organism>
<dbReference type="EMBL" id="GBRH01182094">
    <property type="protein sequence ID" value="JAE15802.1"/>
    <property type="molecule type" value="Transcribed_RNA"/>
</dbReference>